<dbReference type="GO" id="GO:0008218">
    <property type="term" value="P:bioluminescence"/>
    <property type="evidence" value="ECO:0007669"/>
    <property type="project" value="UniProtKB-KW"/>
</dbReference>
<dbReference type="Proteomes" id="UP000568664">
    <property type="component" value="Unassembled WGS sequence"/>
</dbReference>
<dbReference type="PRINTS" id="PR00410">
    <property type="entry name" value="PHEHYDRXLASE"/>
</dbReference>
<dbReference type="PANTHER" id="PTHR47354">
    <property type="entry name" value="NADH OXIDOREDUCTASE HCR"/>
    <property type="match status" value="1"/>
</dbReference>
<dbReference type="SUPFAM" id="SSF52343">
    <property type="entry name" value="Ferredoxin reductase-like, C-terminal NADP-linked domain"/>
    <property type="match status" value="1"/>
</dbReference>
<dbReference type="EC" id="1.16.1.3" evidence="5"/>
<dbReference type="Gene3D" id="2.40.30.10">
    <property type="entry name" value="Translation factors"/>
    <property type="match status" value="1"/>
</dbReference>
<evidence type="ECO:0000256" key="2">
    <source>
        <dbReference type="ARBA" id="ARBA00023223"/>
    </source>
</evidence>
<keyword evidence="1 5" id="KW-0560">Oxidoreductase</keyword>
<proteinExistence type="inferred from homology"/>
<keyword evidence="2" id="KW-0455">Luminescence</keyword>
<dbReference type="InterPro" id="IPR017938">
    <property type="entry name" value="Riboflavin_synthase-like_b-brl"/>
</dbReference>
<gene>
    <name evidence="5" type="primary">fre</name>
    <name evidence="5" type="ORF">HII17_04045</name>
</gene>
<dbReference type="EC" id="1.5.1.41" evidence="5"/>
<protein>
    <submittedName>
        <fullName evidence="5">NAD(P)H-flavin reductase</fullName>
        <ecNumber evidence="5">1.16.1.3</ecNumber>
        <ecNumber evidence="5">1.5.1.41</ecNumber>
    </submittedName>
</protein>
<organism evidence="5 6">
    <name type="scientific">Thalassotalea algicola</name>
    <dbReference type="NCBI Taxonomy" id="2716224"/>
    <lineage>
        <taxon>Bacteria</taxon>
        <taxon>Pseudomonadati</taxon>
        <taxon>Pseudomonadota</taxon>
        <taxon>Gammaproteobacteria</taxon>
        <taxon>Alteromonadales</taxon>
        <taxon>Colwelliaceae</taxon>
        <taxon>Thalassotalea</taxon>
    </lineage>
</organism>
<dbReference type="RefSeq" id="WP_169074006.1">
    <property type="nucleotide sequence ID" value="NZ_JABBXH010000001.1"/>
</dbReference>
<accession>A0A7Y0LAE7</accession>
<reference evidence="5 6" key="1">
    <citation type="submission" date="2020-04" db="EMBL/GenBank/DDBJ databases">
        <title>Thalassotalea sp. M1531, isolated from the surface of marine red alga.</title>
        <authorList>
            <person name="Pang L."/>
            <person name="Lu D.-C."/>
        </authorList>
    </citation>
    <scope>NUCLEOTIDE SEQUENCE [LARGE SCALE GENOMIC DNA]</scope>
    <source>
        <strain evidence="5 6">M1531</strain>
    </source>
</reference>
<comment type="similarity">
    <text evidence="3">Belongs to the Fre/LuxG FAD/NAD(P) flavoprotein oxidoreductase family.</text>
</comment>
<dbReference type="InterPro" id="IPR017927">
    <property type="entry name" value="FAD-bd_FR_type"/>
</dbReference>
<evidence type="ECO:0000256" key="1">
    <source>
        <dbReference type="ARBA" id="ARBA00023002"/>
    </source>
</evidence>
<evidence type="ECO:0000313" key="6">
    <source>
        <dbReference type="Proteomes" id="UP000568664"/>
    </source>
</evidence>
<evidence type="ECO:0000313" key="5">
    <source>
        <dbReference type="EMBL" id="NMP30727.1"/>
    </source>
</evidence>
<dbReference type="SUPFAM" id="SSF63380">
    <property type="entry name" value="Riboflavin synthase domain-like"/>
    <property type="match status" value="1"/>
</dbReference>
<dbReference type="PROSITE" id="PS51384">
    <property type="entry name" value="FAD_FR"/>
    <property type="match status" value="1"/>
</dbReference>
<evidence type="ECO:0000256" key="3">
    <source>
        <dbReference type="ARBA" id="ARBA00038177"/>
    </source>
</evidence>
<comment type="caution">
    <text evidence="5">The sequence shown here is derived from an EMBL/GenBank/DDBJ whole genome shotgun (WGS) entry which is preliminary data.</text>
</comment>
<dbReference type="Gene3D" id="3.40.50.80">
    <property type="entry name" value="Nucleotide-binding domain of ferredoxin-NADP reductase (FNR) module"/>
    <property type="match status" value="1"/>
</dbReference>
<name>A0A7Y0LAE7_9GAMM</name>
<dbReference type="NCBIfam" id="NF005963">
    <property type="entry name" value="PRK08051.1"/>
    <property type="match status" value="1"/>
</dbReference>
<dbReference type="AlphaFoldDB" id="A0A7Y0LAE7"/>
<dbReference type="InterPro" id="IPR001433">
    <property type="entry name" value="OxRdtase_FAD/NAD-bd"/>
</dbReference>
<dbReference type="InterPro" id="IPR039261">
    <property type="entry name" value="FNR_nucleotide-bd"/>
</dbReference>
<dbReference type="GO" id="GO:0052875">
    <property type="term" value="F:riboflavin reductase [NAD(P)H] activity"/>
    <property type="evidence" value="ECO:0007669"/>
    <property type="project" value="UniProtKB-EC"/>
</dbReference>
<dbReference type="PANTHER" id="PTHR47354:SF7">
    <property type="entry name" value="NAD(P)H-FLAVIN REDUCTASE"/>
    <property type="match status" value="1"/>
</dbReference>
<keyword evidence="6" id="KW-1185">Reference proteome</keyword>
<evidence type="ECO:0000259" key="4">
    <source>
        <dbReference type="PROSITE" id="PS51384"/>
    </source>
</evidence>
<dbReference type="CDD" id="cd06189">
    <property type="entry name" value="flavin_oxioreductase"/>
    <property type="match status" value="1"/>
</dbReference>
<dbReference type="InterPro" id="IPR050415">
    <property type="entry name" value="MRET"/>
</dbReference>
<feature type="domain" description="FAD-binding FR-type" evidence="4">
    <location>
        <begin position="1"/>
        <end position="98"/>
    </location>
</feature>
<dbReference type="Pfam" id="PF00175">
    <property type="entry name" value="NAD_binding_1"/>
    <property type="match status" value="1"/>
</dbReference>
<dbReference type="EMBL" id="JABBXH010000001">
    <property type="protein sequence ID" value="NMP30727.1"/>
    <property type="molecule type" value="Genomic_DNA"/>
</dbReference>
<sequence>MNTVECRVELISNLTPFVYKVLLKPAEKLSFKPGQYLNLVMAEDDKRAFSIASAPHNDLIELQIGAFGEDSYAMQAIEKIKSSDSVTIEAPLGTAFLREDSQRPILLLAGGTGFSYIRSMFEHLAEQNSDRPLMVYWGLRTTEASYELEETKALIESLPHASFIPVVEQAEEGWQGKVGLVHEVAMKDIVSFEPYDIYLAGRFDMVGLVRNDFVEHGAEIEHMFADAFAFI</sequence>